<reference evidence="2" key="1">
    <citation type="submission" date="2022-08" db="UniProtKB">
        <authorList>
            <consortium name="EnsemblMetazoa"/>
        </authorList>
    </citation>
    <scope>IDENTIFICATION</scope>
    <source>
        <strain evidence="2">05x7-T-G4-1.051#20</strain>
    </source>
</reference>
<dbReference type="AlphaFoldDB" id="A0A8W8HS36"/>
<name>A0A8W8HS36_MAGGI</name>
<evidence type="ECO:0000313" key="3">
    <source>
        <dbReference type="Proteomes" id="UP000005408"/>
    </source>
</evidence>
<dbReference type="Gene3D" id="3.40.710.10">
    <property type="entry name" value="DD-peptidase/beta-lactamase superfamily"/>
    <property type="match status" value="2"/>
</dbReference>
<accession>A0A8W8HS36</accession>
<proteinExistence type="predicted"/>
<protein>
    <recommendedName>
        <fullName evidence="1">Beta-lactamase-related domain-containing protein</fullName>
    </recommendedName>
</protein>
<dbReference type="PANTHER" id="PTHR46825">
    <property type="entry name" value="D-ALANYL-D-ALANINE-CARBOXYPEPTIDASE/ENDOPEPTIDASE AMPH"/>
    <property type="match status" value="1"/>
</dbReference>
<sequence length="204" mass="22772">MYIESVHPFRTSFVYSNLNYALVTYISENLGGKSLEDLIKEELFQPQGMDSSTFASTTPDFSKVASGYRNGPGSRLVPVSHALTRRMPYIESVHPFRTSFVYSNLNYALVTYISENLGGKSLEDLIKEELFQPQGMDSSTFASTTPDFPKVASGYRNGPGSRLVPVSHALTRKWAIWAGSNSVMTNGIDYAKWMNFHLNDGKDK</sequence>
<feature type="domain" description="Beta-lactamase-related" evidence="1">
    <location>
        <begin position="91"/>
        <end position="202"/>
    </location>
</feature>
<dbReference type="SUPFAM" id="SSF56601">
    <property type="entry name" value="beta-lactamase/transpeptidase-like"/>
    <property type="match status" value="2"/>
</dbReference>
<dbReference type="EnsemblMetazoa" id="G10804.1">
    <property type="protein sequence ID" value="G10804.1:cds"/>
    <property type="gene ID" value="G10804"/>
</dbReference>
<dbReference type="InterPro" id="IPR012338">
    <property type="entry name" value="Beta-lactam/transpept-like"/>
</dbReference>
<evidence type="ECO:0000259" key="1">
    <source>
        <dbReference type="Pfam" id="PF00144"/>
    </source>
</evidence>
<organism evidence="2 3">
    <name type="scientific">Magallana gigas</name>
    <name type="common">Pacific oyster</name>
    <name type="synonym">Crassostrea gigas</name>
    <dbReference type="NCBI Taxonomy" id="29159"/>
    <lineage>
        <taxon>Eukaryota</taxon>
        <taxon>Metazoa</taxon>
        <taxon>Spiralia</taxon>
        <taxon>Lophotrochozoa</taxon>
        <taxon>Mollusca</taxon>
        <taxon>Bivalvia</taxon>
        <taxon>Autobranchia</taxon>
        <taxon>Pteriomorphia</taxon>
        <taxon>Ostreida</taxon>
        <taxon>Ostreoidea</taxon>
        <taxon>Ostreidae</taxon>
        <taxon>Magallana</taxon>
    </lineage>
</organism>
<dbReference type="InterPro" id="IPR001466">
    <property type="entry name" value="Beta-lactam-related"/>
</dbReference>
<dbReference type="Proteomes" id="UP000005408">
    <property type="component" value="Unassembled WGS sequence"/>
</dbReference>
<dbReference type="PANTHER" id="PTHR46825:SF15">
    <property type="entry name" value="BETA-LACTAMASE-RELATED DOMAIN-CONTAINING PROTEIN"/>
    <property type="match status" value="1"/>
</dbReference>
<dbReference type="Pfam" id="PF00144">
    <property type="entry name" value="Beta-lactamase"/>
    <property type="match status" value="2"/>
</dbReference>
<dbReference type="InterPro" id="IPR050491">
    <property type="entry name" value="AmpC-like"/>
</dbReference>
<feature type="domain" description="Beta-lactamase-related" evidence="1">
    <location>
        <begin position="6"/>
        <end position="77"/>
    </location>
</feature>
<keyword evidence="3" id="KW-1185">Reference proteome</keyword>
<evidence type="ECO:0000313" key="2">
    <source>
        <dbReference type="EnsemblMetazoa" id="G10804.1:cds"/>
    </source>
</evidence>